<dbReference type="Proteomes" id="UP000321567">
    <property type="component" value="Unassembled WGS sequence"/>
</dbReference>
<dbReference type="InterPro" id="IPR004113">
    <property type="entry name" value="FAD-bd_oxidored_4_C"/>
</dbReference>
<evidence type="ECO:0000313" key="6">
    <source>
        <dbReference type="EMBL" id="GEO81055.1"/>
    </source>
</evidence>
<dbReference type="GO" id="GO:0003824">
    <property type="term" value="F:catalytic activity"/>
    <property type="evidence" value="ECO:0007669"/>
    <property type="project" value="InterPro"/>
</dbReference>
<dbReference type="SUPFAM" id="SSF56176">
    <property type="entry name" value="FAD-binding/transporter-associated domain-like"/>
    <property type="match status" value="1"/>
</dbReference>
<dbReference type="InterPro" id="IPR016167">
    <property type="entry name" value="FAD-bd_PCMH_sub1"/>
</dbReference>
<dbReference type="PANTHER" id="PTHR43716">
    <property type="entry name" value="D-2-HYDROXYGLUTARATE DEHYDROGENASE, MITOCHONDRIAL"/>
    <property type="match status" value="1"/>
</dbReference>
<comment type="cofactor">
    <cofactor evidence="1">
        <name>FAD</name>
        <dbReference type="ChEBI" id="CHEBI:57692"/>
    </cofactor>
</comment>
<evidence type="ECO:0000259" key="5">
    <source>
        <dbReference type="PROSITE" id="PS51387"/>
    </source>
</evidence>
<dbReference type="OrthoDB" id="9815648at2"/>
<dbReference type="AlphaFoldDB" id="A0A512H6F9"/>
<organism evidence="6 7">
    <name type="scientific">Pararhodospirillum oryzae</name>
    <dbReference type="NCBI Taxonomy" id="478448"/>
    <lineage>
        <taxon>Bacteria</taxon>
        <taxon>Pseudomonadati</taxon>
        <taxon>Pseudomonadota</taxon>
        <taxon>Alphaproteobacteria</taxon>
        <taxon>Rhodospirillales</taxon>
        <taxon>Rhodospirillaceae</taxon>
        <taxon>Pararhodospirillum</taxon>
    </lineage>
</organism>
<dbReference type="InterPro" id="IPR006094">
    <property type="entry name" value="Oxid_FAD_bind_N"/>
</dbReference>
<dbReference type="EMBL" id="BJZO01000024">
    <property type="protein sequence ID" value="GEO81055.1"/>
    <property type="molecule type" value="Genomic_DNA"/>
</dbReference>
<dbReference type="Pfam" id="PF02913">
    <property type="entry name" value="FAD-oxidase_C"/>
    <property type="match status" value="1"/>
</dbReference>
<dbReference type="Gene3D" id="3.30.465.10">
    <property type="match status" value="1"/>
</dbReference>
<dbReference type="InterPro" id="IPR016171">
    <property type="entry name" value="Vanillyl_alc_oxidase_C-sub2"/>
</dbReference>
<dbReference type="InterPro" id="IPR016164">
    <property type="entry name" value="FAD-linked_Oxase-like_C"/>
</dbReference>
<feature type="domain" description="FAD-binding PCMH-type" evidence="5">
    <location>
        <begin position="37"/>
        <end position="217"/>
    </location>
</feature>
<gene>
    <name evidence="6" type="ORF">ROR02_11860</name>
</gene>
<dbReference type="GO" id="GO:0071949">
    <property type="term" value="F:FAD binding"/>
    <property type="evidence" value="ECO:0007669"/>
    <property type="project" value="InterPro"/>
</dbReference>
<keyword evidence="4" id="KW-0274">FAD</keyword>
<dbReference type="Pfam" id="PF01565">
    <property type="entry name" value="FAD_binding_4"/>
    <property type="match status" value="1"/>
</dbReference>
<dbReference type="InterPro" id="IPR051264">
    <property type="entry name" value="FAD-oxidored/transferase_4"/>
</dbReference>
<accession>A0A512H6F9</accession>
<protein>
    <submittedName>
        <fullName evidence="6">D-2-hydroxyacid dehydrogenase</fullName>
    </submittedName>
</protein>
<dbReference type="InterPro" id="IPR016166">
    <property type="entry name" value="FAD-bd_PCMH"/>
</dbReference>
<evidence type="ECO:0000256" key="4">
    <source>
        <dbReference type="ARBA" id="ARBA00022827"/>
    </source>
</evidence>
<keyword evidence="3" id="KW-0285">Flavoprotein</keyword>
<dbReference type="InterPro" id="IPR016169">
    <property type="entry name" value="FAD-bd_PCMH_sub2"/>
</dbReference>
<dbReference type="RefSeq" id="WP_147163095.1">
    <property type="nucleotide sequence ID" value="NZ_BJZO01000024.1"/>
</dbReference>
<keyword evidence="7" id="KW-1185">Reference proteome</keyword>
<dbReference type="Gene3D" id="1.10.45.10">
    <property type="entry name" value="Vanillyl-alcohol Oxidase, Chain A, domain 4"/>
    <property type="match status" value="1"/>
</dbReference>
<evidence type="ECO:0000313" key="7">
    <source>
        <dbReference type="Proteomes" id="UP000321567"/>
    </source>
</evidence>
<name>A0A512H6F9_9PROT</name>
<dbReference type="InterPro" id="IPR036318">
    <property type="entry name" value="FAD-bd_PCMH-like_sf"/>
</dbReference>
<evidence type="ECO:0000256" key="3">
    <source>
        <dbReference type="ARBA" id="ARBA00022630"/>
    </source>
</evidence>
<reference evidence="6 7" key="1">
    <citation type="submission" date="2019-07" db="EMBL/GenBank/DDBJ databases">
        <title>Whole genome shotgun sequence of Rhodospirillum oryzae NBRC 107573.</title>
        <authorList>
            <person name="Hosoyama A."/>
            <person name="Uohara A."/>
            <person name="Ohji S."/>
            <person name="Ichikawa N."/>
        </authorList>
    </citation>
    <scope>NUCLEOTIDE SEQUENCE [LARGE SCALE GENOMIC DNA]</scope>
    <source>
        <strain evidence="6 7">NBRC 107573</strain>
    </source>
</reference>
<comment type="similarity">
    <text evidence="2">Belongs to the FAD-binding oxidoreductase/transferase type 4 family.</text>
</comment>
<dbReference type="FunFam" id="1.10.45.10:FF:000001">
    <property type="entry name" value="D-lactate dehydrogenase mitochondrial"/>
    <property type="match status" value="1"/>
</dbReference>
<comment type="caution">
    <text evidence="6">The sequence shown here is derived from an EMBL/GenBank/DDBJ whole genome shotgun (WGS) entry which is preliminary data.</text>
</comment>
<dbReference type="GO" id="GO:0022904">
    <property type="term" value="P:respiratory electron transport chain"/>
    <property type="evidence" value="ECO:0007669"/>
    <property type="project" value="TreeGrafter"/>
</dbReference>
<dbReference type="SUPFAM" id="SSF55103">
    <property type="entry name" value="FAD-linked oxidases, C-terminal domain"/>
    <property type="match status" value="1"/>
</dbReference>
<dbReference type="PROSITE" id="PS51387">
    <property type="entry name" value="FAD_PCMH"/>
    <property type="match status" value="1"/>
</dbReference>
<sequence length="470" mass="49392">MPLDASLVEALAAVLGPRGLLTDPGDLAPYNVEERGLYQGAATVVARPDSTAACAEVVRLCAQAGVTLVPQGGNTGLCGGAVASAGQVILSTGRMNKVRWIDPDGYRMAVDAGCVLADLQRVAADVGCLFPLSLGAEGSCQIGGNLATNAGGVAVLRYGNTRDLCLGLEVVLPDGRIWDGMRALDKDNTGYALRQLFIGSEGTLGLITGAVLKLFPAPAATATALCAIDDLPRVSRLLGLCRSLTGDDVTAFELIPRFGMEIAVAHLDGVRDPLESPHPWYALVELSTSRPGADLAAVMEGLLERAFEEEVISDAAIAGSLDQRAGLWRLREGLPEAQKHVGGSIKHDVSVPVSKVPLFIERASAAVSAALPGIRPCPFGHVGDGNIHFNLTQPEGMDKAAYLDRWEEMNRLVHDIVADLGGSISAEHGVGRLKVGELHHYKSPLELELMARVKKAFDPQGVMNPGVVVD</sequence>
<proteinExistence type="inferred from homology"/>
<evidence type="ECO:0000256" key="2">
    <source>
        <dbReference type="ARBA" id="ARBA00008000"/>
    </source>
</evidence>
<dbReference type="Gene3D" id="3.30.43.10">
    <property type="entry name" value="Uridine Diphospho-n-acetylenolpyruvylglucosamine Reductase, domain 2"/>
    <property type="match status" value="1"/>
</dbReference>
<dbReference type="Gene3D" id="3.30.70.2740">
    <property type="match status" value="1"/>
</dbReference>
<evidence type="ECO:0000256" key="1">
    <source>
        <dbReference type="ARBA" id="ARBA00001974"/>
    </source>
</evidence>
<dbReference type="PANTHER" id="PTHR43716:SF2">
    <property type="entry name" value="BLL6224 PROTEIN"/>
    <property type="match status" value="1"/>
</dbReference>
<dbReference type="Gene3D" id="3.30.70.2190">
    <property type="match status" value="1"/>
</dbReference>